<accession>A0A482WG75</accession>
<proteinExistence type="predicted"/>
<dbReference type="EMBL" id="QKKF02037264">
    <property type="protein sequence ID" value="RZF32292.1"/>
    <property type="molecule type" value="Genomic_DNA"/>
</dbReference>
<reference evidence="1 2" key="1">
    <citation type="journal article" date="2017" name="Gigascience">
        <title>Genome sequence of the small brown planthopper, Laodelphax striatellus.</title>
        <authorList>
            <person name="Zhu J."/>
            <person name="Jiang F."/>
            <person name="Wang X."/>
            <person name="Yang P."/>
            <person name="Bao Y."/>
            <person name="Zhao W."/>
            <person name="Wang W."/>
            <person name="Lu H."/>
            <person name="Wang Q."/>
            <person name="Cui N."/>
            <person name="Li J."/>
            <person name="Chen X."/>
            <person name="Luo L."/>
            <person name="Yu J."/>
            <person name="Kang L."/>
            <person name="Cui F."/>
        </authorList>
    </citation>
    <scope>NUCLEOTIDE SEQUENCE [LARGE SCALE GENOMIC DNA]</scope>
    <source>
        <strain evidence="1">Lst14</strain>
    </source>
</reference>
<sequence>MLATSVRSAPLGLQVRRVYVVTPTLLFRLTSARTHTHTDPRPLTTIEMPNHLRPSEVAALPLRVS</sequence>
<comment type="caution">
    <text evidence="1">The sequence shown here is derived from an EMBL/GenBank/DDBJ whole genome shotgun (WGS) entry which is preliminary data.</text>
</comment>
<protein>
    <submittedName>
        <fullName evidence="1">Uncharacterized protein</fullName>
    </submittedName>
</protein>
<keyword evidence="2" id="KW-1185">Reference proteome</keyword>
<dbReference type="Proteomes" id="UP000291343">
    <property type="component" value="Unassembled WGS sequence"/>
</dbReference>
<evidence type="ECO:0000313" key="1">
    <source>
        <dbReference type="EMBL" id="RZF32292.1"/>
    </source>
</evidence>
<dbReference type="AlphaFoldDB" id="A0A482WG75"/>
<organism evidence="1 2">
    <name type="scientific">Laodelphax striatellus</name>
    <name type="common">Small brown planthopper</name>
    <name type="synonym">Delphax striatella</name>
    <dbReference type="NCBI Taxonomy" id="195883"/>
    <lineage>
        <taxon>Eukaryota</taxon>
        <taxon>Metazoa</taxon>
        <taxon>Ecdysozoa</taxon>
        <taxon>Arthropoda</taxon>
        <taxon>Hexapoda</taxon>
        <taxon>Insecta</taxon>
        <taxon>Pterygota</taxon>
        <taxon>Neoptera</taxon>
        <taxon>Paraneoptera</taxon>
        <taxon>Hemiptera</taxon>
        <taxon>Auchenorrhyncha</taxon>
        <taxon>Fulgoroidea</taxon>
        <taxon>Delphacidae</taxon>
        <taxon>Criomorphinae</taxon>
        <taxon>Laodelphax</taxon>
    </lineage>
</organism>
<gene>
    <name evidence="1" type="ORF">LSTR_LSTR001756</name>
</gene>
<name>A0A482WG75_LAOST</name>
<dbReference type="InParanoid" id="A0A482WG75"/>
<feature type="non-terminal residue" evidence="1">
    <location>
        <position position="65"/>
    </location>
</feature>
<evidence type="ECO:0000313" key="2">
    <source>
        <dbReference type="Proteomes" id="UP000291343"/>
    </source>
</evidence>